<accession>A0A8H9I204</accession>
<protein>
    <recommendedName>
        <fullName evidence="1">Arc-like DNA binding domain-containing protein</fullName>
    </recommendedName>
</protein>
<keyword evidence="3" id="KW-1185">Reference proteome</keyword>
<dbReference type="InterPro" id="IPR005569">
    <property type="entry name" value="Arc_DNA-bd_dom"/>
</dbReference>
<dbReference type="AlphaFoldDB" id="A0A8H9I204"/>
<dbReference type="InterPro" id="IPR010985">
    <property type="entry name" value="Ribbon_hlx_hlx"/>
</dbReference>
<dbReference type="GO" id="GO:0006355">
    <property type="term" value="P:regulation of DNA-templated transcription"/>
    <property type="evidence" value="ECO:0007669"/>
    <property type="project" value="InterPro"/>
</dbReference>
<reference evidence="3" key="1">
    <citation type="journal article" date="2019" name="Int. J. Syst. Evol. Microbiol.">
        <title>The Global Catalogue of Microorganisms (GCM) 10K type strain sequencing project: providing services to taxonomists for standard genome sequencing and annotation.</title>
        <authorList>
            <consortium name="The Broad Institute Genomics Platform"/>
            <consortium name="The Broad Institute Genome Sequencing Center for Infectious Disease"/>
            <person name="Wu L."/>
            <person name="Ma J."/>
        </authorList>
    </citation>
    <scope>NUCLEOTIDE SEQUENCE [LARGE SCALE GENOMIC DNA]</scope>
    <source>
        <strain evidence="3">KCTC 22154</strain>
    </source>
</reference>
<evidence type="ECO:0000313" key="3">
    <source>
        <dbReference type="Proteomes" id="UP000623776"/>
    </source>
</evidence>
<gene>
    <name evidence="2" type="ORF">GCM10007157_13880</name>
</gene>
<proteinExistence type="predicted"/>
<dbReference type="Gene3D" id="1.10.1220.10">
    <property type="entry name" value="Met repressor-like"/>
    <property type="match status" value="1"/>
</dbReference>
<sequence length="50" mass="6022">MTQYKTQLRFPSRTQVEEIKVLARRQQRSMNAQLLYLIQQGMEHEKAKSK</sequence>
<feature type="domain" description="Arc-like DNA binding" evidence="1">
    <location>
        <begin position="8"/>
        <end position="45"/>
    </location>
</feature>
<dbReference type="EMBL" id="BMXN01000006">
    <property type="protein sequence ID" value="GGW23740.1"/>
    <property type="molecule type" value="Genomic_DNA"/>
</dbReference>
<dbReference type="SUPFAM" id="SSF47598">
    <property type="entry name" value="Ribbon-helix-helix"/>
    <property type="match status" value="1"/>
</dbReference>
<dbReference type="RefSeq" id="WP_189463225.1">
    <property type="nucleotide sequence ID" value="NZ_BMXN01000006.1"/>
</dbReference>
<organism evidence="2 3">
    <name type="scientific">Vreelandella hamiltonii</name>
    <dbReference type="NCBI Taxonomy" id="502829"/>
    <lineage>
        <taxon>Bacteria</taxon>
        <taxon>Pseudomonadati</taxon>
        <taxon>Pseudomonadota</taxon>
        <taxon>Gammaproteobacteria</taxon>
        <taxon>Oceanospirillales</taxon>
        <taxon>Halomonadaceae</taxon>
        <taxon>Vreelandella</taxon>
    </lineage>
</organism>
<name>A0A8H9I204_9GAMM</name>
<dbReference type="InterPro" id="IPR013321">
    <property type="entry name" value="Arc_rbn_hlx_hlx"/>
</dbReference>
<evidence type="ECO:0000313" key="2">
    <source>
        <dbReference type="EMBL" id="GGW23740.1"/>
    </source>
</evidence>
<evidence type="ECO:0000259" key="1">
    <source>
        <dbReference type="Pfam" id="PF03869"/>
    </source>
</evidence>
<dbReference type="Pfam" id="PF03869">
    <property type="entry name" value="Arc"/>
    <property type="match status" value="1"/>
</dbReference>
<comment type="caution">
    <text evidence="2">The sequence shown here is derived from an EMBL/GenBank/DDBJ whole genome shotgun (WGS) entry which is preliminary data.</text>
</comment>
<dbReference type="Proteomes" id="UP000623776">
    <property type="component" value="Unassembled WGS sequence"/>
</dbReference>
<dbReference type="GO" id="GO:0003677">
    <property type="term" value="F:DNA binding"/>
    <property type="evidence" value="ECO:0007669"/>
    <property type="project" value="InterPro"/>
</dbReference>